<dbReference type="HOGENOM" id="CLU_1938937_0_0_1"/>
<name>A0A0C3BSF9_PILCF</name>
<dbReference type="InParanoid" id="A0A0C3BSF9"/>
<feature type="compositionally biased region" description="Acidic residues" evidence="1">
    <location>
        <begin position="98"/>
        <end position="113"/>
    </location>
</feature>
<dbReference type="AlphaFoldDB" id="A0A0C3BSF9"/>
<accession>A0A0C3BSF9</accession>
<gene>
    <name evidence="2" type="ORF">PILCRDRAFT_85097</name>
</gene>
<organism evidence="2 3">
    <name type="scientific">Piloderma croceum (strain F 1598)</name>
    <dbReference type="NCBI Taxonomy" id="765440"/>
    <lineage>
        <taxon>Eukaryota</taxon>
        <taxon>Fungi</taxon>
        <taxon>Dikarya</taxon>
        <taxon>Basidiomycota</taxon>
        <taxon>Agaricomycotina</taxon>
        <taxon>Agaricomycetes</taxon>
        <taxon>Agaricomycetidae</taxon>
        <taxon>Atheliales</taxon>
        <taxon>Atheliaceae</taxon>
        <taxon>Piloderma</taxon>
    </lineage>
</organism>
<dbReference type="Proteomes" id="UP000054166">
    <property type="component" value="Unassembled WGS sequence"/>
</dbReference>
<proteinExistence type="predicted"/>
<dbReference type="EMBL" id="KN832975">
    <property type="protein sequence ID" value="KIM89468.1"/>
    <property type="molecule type" value="Genomic_DNA"/>
</dbReference>
<evidence type="ECO:0000256" key="1">
    <source>
        <dbReference type="SAM" id="MobiDB-lite"/>
    </source>
</evidence>
<feature type="region of interest" description="Disordered" evidence="1">
    <location>
        <begin position="84"/>
        <end position="130"/>
    </location>
</feature>
<reference evidence="2 3" key="1">
    <citation type="submission" date="2014-04" db="EMBL/GenBank/DDBJ databases">
        <authorList>
            <consortium name="DOE Joint Genome Institute"/>
            <person name="Kuo A."/>
            <person name="Tarkka M."/>
            <person name="Buscot F."/>
            <person name="Kohler A."/>
            <person name="Nagy L.G."/>
            <person name="Floudas D."/>
            <person name="Copeland A."/>
            <person name="Barry K.W."/>
            <person name="Cichocki N."/>
            <person name="Veneault-Fourrey C."/>
            <person name="LaButti K."/>
            <person name="Lindquist E.A."/>
            <person name="Lipzen A."/>
            <person name="Lundell T."/>
            <person name="Morin E."/>
            <person name="Murat C."/>
            <person name="Sun H."/>
            <person name="Tunlid A."/>
            <person name="Henrissat B."/>
            <person name="Grigoriev I.V."/>
            <person name="Hibbett D.S."/>
            <person name="Martin F."/>
            <person name="Nordberg H.P."/>
            <person name="Cantor M.N."/>
            <person name="Hua S.X."/>
        </authorList>
    </citation>
    <scope>NUCLEOTIDE SEQUENCE [LARGE SCALE GENOMIC DNA]</scope>
    <source>
        <strain evidence="2 3">F 1598</strain>
    </source>
</reference>
<reference evidence="3" key="2">
    <citation type="submission" date="2015-01" db="EMBL/GenBank/DDBJ databases">
        <title>Evolutionary Origins and Diversification of the Mycorrhizal Mutualists.</title>
        <authorList>
            <consortium name="DOE Joint Genome Institute"/>
            <consortium name="Mycorrhizal Genomics Consortium"/>
            <person name="Kohler A."/>
            <person name="Kuo A."/>
            <person name="Nagy L.G."/>
            <person name="Floudas D."/>
            <person name="Copeland A."/>
            <person name="Barry K.W."/>
            <person name="Cichocki N."/>
            <person name="Veneault-Fourrey C."/>
            <person name="LaButti K."/>
            <person name="Lindquist E.A."/>
            <person name="Lipzen A."/>
            <person name="Lundell T."/>
            <person name="Morin E."/>
            <person name="Murat C."/>
            <person name="Riley R."/>
            <person name="Ohm R."/>
            <person name="Sun H."/>
            <person name="Tunlid A."/>
            <person name="Henrissat B."/>
            <person name="Grigoriev I.V."/>
            <person name="Hibbett D.S."/>
            <person name="Martin F."/>
        </authorList>
    </citation>
    <scope>NUCLEOTIDE SEQUENCE [LARGE SCALE GENOMIC DNA]</scope>
    <source>
        <strain evidence="3">F 1598</strain>
    </source>
</reference>
<evidence type="ECO:0000313" key="3">
    <source>
        <dbReference type="Proteomes" id="UP000054166"/>
    </source>
</evidence>
<evidence type="ECO:0000313" key="2">
    <source>
        <dbReference type="EMBL" id="KIM89468.1"/>
    </source>
</evidence>
<feature type="compositionally biased region" description="Acidic residues" evidence="1">
    <location>
        <begin position="120"/>
        <end position="130"/>
    </location>
</feature>
<keyword evidence="3" id="KW-1185">Reference proteome</keyword>
<sequence>MPVPTAFVAANIQEDTIQSRGGLGRHAGTGSYGLTAYAHQQGDLMHKLAENFAALWYPELTAEGINIKWPDRYITYAQAHPPKVCASHRKPVSSEAAPEQEDSMSDRFDEEEGSGYSSPEGDDADVSPYK</sequence>
<protein>
    <submittedName>
        <fullName evidence="2">Uncharacterized protein</fullName>
    </submittedName>
</protein>